<dbReference type="InterPro" id="IPR036770">
    <property type="entry name" value="Ankyrin_rpt-contain_sf"/>
</dbReference>
<dbReference type="Gene3D" id="1.25.40.20">
    <property type="entry name" value="Ankyrin repeat-containing domain"/>
    <property type="match status" value="1"/>
</dbReference>
<dbReference type="SUPFAM" id="SSF55200">
    <property type="entry name" value="Translation initiation factor IF3, C-terminal domain"/>
    <property type="match status" value="1"/>
</dbReference>
<dbReference type="Pfam" id="PF12796">
    <property type="entry name" value="Ank_2"/>
    <property type="match status" value="1"/>
</dbReference>
<dbReference type="SMART" id="SM00248">
    <property type="entry name" value="ANK"/>
    <property type="match status" value="4"/>
</dbReference>
<evidence type="ECO:0000256" key="3">
    <source>
        <dbReference type="PROSITE-ProRule" id="PRU00023"/>
    </source>
</evidence>
<dbReference type="OrthoDB" id="369624at2759"/>
<organism evidence="5 6">
    <name type="scientific">Plasmodium yoelii 17X</name>
    <dbReference type="NCBI Taxonomy" id="1323249"/>
    <lineage>
        <taxon>Eukaryota</taxon>
        <taxon>Sar</taxon>
        <taxon>Alveolata</taxon>
        <taxon>Apicomplexa</taxon>
        <taxon>Aconoidasida</taxon>
        <taxon>Haemosporida</taxon>
        <taxon>Plasmodiidae</taxon>
        <taxon>Plasmodium</taxon>
        <taxon>Plasmodium (Vinckeia)</taxon>
    </lineage>
</organism>
<keyword evidence="2 3" id="KW-0040">ANK repeat</keyword>
<dbReference type="PROSITE" id="PS50088">
    <property type="entry name" value="ANK_REPEAT"/>
    <property type="match status" value="1"/>
</dbReference>
<proteinExistence type="predicted"/>
<dbReference type="InterPro" id="IPR019815">
    <property type="entry name" value="Translation_initiation_fac_3_C"/>
</dbReference>
<dbReference type="PANTHER" id="PTHR24198">
    <property type="entry name" value="ANKYRIN REPEAT AND PROTEIN KINASE DOMAIN-CONTAINING PROTEIN"/>
    <property type="match status" value="1"/>
</dbReference>
<evidence type="ECO:0000259" key="4">
    <source>
        <dbReference type="Pfam" id="PF00707"/>
    </source>
</evidence>
<dbReference type="EMBL" id="KI635773">
    <property type="protein sequence ID" value="ETB58642.1"/>
    <property type="molecule type" value="Genomic_DNA"/>
</dbReference>
<name>V7PIP9_PLAYE</name>
<dbReference type="GO" id="GO:0006413">
    <property type="term" value="P:translational initiation"/>
    <property type="evidence" value="ECO:0007669"/>
    <property type="project" value="InterPro"/>
</dbReference>
<dbReference type="Pfam" id="PF00707">
    <property type="entry name" value="IF3_C"/>
    <property type="match status" value="1"/>
</dbReference>
<dbReference type="InterPro" id="IPR036788">
    <property type="entry name" value="T_IF-3_C_sf"/>
</dbReference>
<dbReference type="PANTHER" id="PTHR24198:SF165">
    <property type="entry name" value="ANKYRIN REPEAT-CONTAINING PROTEIN-RELATED"/>
    <property type="match status" value="1"/>
</dbReference>
<keyword evidence="6" id="KW-1185">Reference proteome</keyword>
<dbReference type="PROSITE" id="PS50297">
    <property type="entry name" value="ANK_REP_REGION"/>
    <property type="match status" value="1"/>
</dbReference>
<dbReference type="Proteomes" id="UP000018538">
    <property type="component" value="Unassembled WGS sequence"/>
</dbReference>
<dbReference type="SUPFAM" id="SSF48403">
    <property type="entry name" value="Ankyrin repeat"/>
    <property type="match status" value="1"/>
</dbReference>
<evidence type="ECO:0000313" key="5">
    <source>
        <dbReference type="EMBL" id="ETB58642.1"/>
    </source>
</evidence>
<evidence type="ECO:0000313" key="6">
    <source>
        <dbReference type="Proteomes" id="UP000018538"/>
    </source>
</evidence>
<dbReference type="Gene3D" id="3.30.110.10">
    <property type="entry name" value="Translation initiation factor 3 (IF-3), C-terminal domain"/>
    <property type="match status" value="1"/>
</dbReference>
<keyword evidence="1" id="KW-0677">Repeat</keyword>
<sequence length="308" mass="35752">MISVTLTNDYAYDKLSDLGLCVFTGNLKRLKKLLKKNGINTKFTNDSSLLHICSHNEDPNMFYFLLNKGCDYTHINGNGDTCLHMIVLNNNISCLEVLCRYDIKDIINIKNKDGDTALHIAIKNGFYECFFLLIKKGADTNIKDYFDMDSYELIDLYEKKEKLYDCYSSTYANMFNLLVHCAKYFYLKDTNDVAGYSDGYERYIQEKKMKQLKMKSENKTVKQLRITPRIGANDLLIKINSAKQFLIGRHRVKFILTLKGREYTNIENVKKIFNKISEELKPYGNSETMRHSGNVVSQLFNLKAKKKN</sequence>
<evidence type="ECO:0000256" key="1">
    <source>
        <dbReference type="ARBA" id="ARBA00022737"/>
    </source>
</evidence>
<reference evidence="5 6" key="1">
    <citation type="submission" date="2013-11" db="EMBL/GenBank/DDBJ databases">
        <title>The Genome Sequence of Plasmodium yoelii 17X.</title>
        <authorList>
            <consortium name="The Broad Institute Genomics Platform"/>
            <consortium name="The Broad Institute Genome Sequencing Center for Infectious Disease"/>
            <person name="Neafsey D."/>
            <person name="Adams J."/>
            <person name="Walker B."/>
            <person name="Young S.K."/>
            <person name="Zeng Q."/>
            <person name="Gargeya S."/>
            <person name="Fitzgerald M."/>
            <person name="Haas B."/>
            <person name="Abouelleil A."/>
            <person name="Alvarado L."/>
            <person name="Chapman S.B."/>
            <person name="Gainer-Dewar J."/>
            <person name="Goldberg J."/>
            <person name="Griggs A."/>
            <person name="Gujja S."/>
            <person name="Hansen M."/>
            <person name="Howarth C."/>
            <person name="Imamovic A."/>
            <person name="Ireland A."/>
            <person name="Larimer J."/>
            <person name="McCowan C."/>
            <person name="Murphy C."/>
            <person name="Pearson M."/>
            <person name="Poon T.W."/>
            <person name="Priest M."/>
            <person name="Roberts A."/>
            <person name="Saif S."/>
            <person name="Shea T."/>
            <person name="Sykes S."/>
            <person name="Wortman J."/>
            <person name="Nusbaum C."/>
            <person name="Birren B."/>
        </authorList>
    </citation>
    <scope>NUCLEOTIDE SEQUENCE [LARGE SCALE GENOMIC DNA]</scope>
    <source>
        <strain evidence="5 6">17X</strain>
    </source>
</reference>
<gene>
    <name evidence="5" type="ORF">YYC_03800</name>
</gene>
<dbReference type="InterPro" id="IPR002110">
    <property type="entry name" value="Ankyrin_rpt"/>
</dbReference>
<accession>V7PIP9</accession>
<evidence type="ECO:0000256" key="2">
    <source>
        <dbReference type="ARBA" id="ARBA00023043"/>
    </source>
</evidence>
<dbReference type="AlphaFoldDB" id="V7PIP9"/>
<protein>
    <recommendedName>
        <fullName evidence="4">Translation initiation factor 3 C-terminal domain-containing protein</fullName>
    </recommendedName>
</protein>
<feature type="domain" description="Translation initiation factor 3 C-terminal" evidence="4">
    <location>
        <begin position="220"/>
        <end position="289"/>
    </location>
</feature>
<feature type="repeat" description="ANK" evidence="3">
    <location>
        <begin position="113"/>
        <end position="145"/>
    </location>
</feature>